<gene>
    <name evidence="3" type="ORF">MBMO_EBAC000-65D02.29</name>
</gene>
<accession>Q6SGY4</accession>
<evidence type="ECO:0000259" key="2">
    <source>
        <dbReference type="Pfam" id="PF13478"/>
    </source>
</evidence>
<reference evidence="3" key="2">
    <citation type="submission" date="2003-12" db="EMBL/GenBank/DDBJ databases">
        <title>Monterey Bay Coastal Ocean Microbial Observatory environmental clone sequencing.</title>
        <authorList>
            <person name="DeLong E.F."/>
        </authorList>
    </citation>
    <scope>NUCLEOTIDE SEQUENCE</scope>
</reference>
<reference evidence="3" key="1">
    <citation type="submission" date="2003-11" db="EMBL/GenBank/DDBJ databases">
        <authorList>
            <person name="Heidelberg J.F."/>
            <person name="Eisen J.A."/>
            <person name="Nelson W.C."/>
            <person name="DeLong E.F."/>
        </authorList>
    </citation>
    <scope>NUCLEOTIDE SEQUENCE</scope>
</reference>
<dbReference type="InterPro" id="IPR052698">
    <property type="entry name" value="MoCofactor_Util/Proc"/>
</dbReference>
<proteinExistence type="predicted"/>
<dbReference type="PANTHER" id="PTHR30388:SF4">
    <property type="entry name" value="MOLYBDENUM COFACTOR INSERTION CHAPERONE PAOD"/>
    <property type="match status" value="1"/>
</dbReference>
<evidence type="ECO:0008006" key="4">
    <source>
        <dbReference type="Google" id="ProtNLM"/>
    </source>
</evidence>
<dbReference type="AlphaFoldDB" id="Q6SGY4"/>
<dbReference type="Pfam" id="PF02625">
    <property type="entry name" value="XdhC_CoxI"/>
    <property type="match status" value="1"/>
</dbReference>
<evidence type="ECO:0000313" key="3">
    <source>
        <dbReference type="EMBL" id="AAR37835.1"/>
    </source>
</evidence>
<sequence>MQLANMLTQWRVNQDSQEWVLGTVYKTEGSSYRKPGAMSLIGSGGQQLGLLSGGCLEADIRLNARKVMATGAPVSIRYDGDDEDDLAFRLGIGCGGVVYVLLEPVSRENNYQGLSDVHDALTARQSGIFKQHIPKAGESSRSAKFTRDSVLVRHRARSRLEQVKDESWLVSSVTPTPHLLVAGGGIDAQPVVMLAKQLGWEVSVWDPRPANARDEFFHMADARLRCHADELGPWISEQSVNAAMIMTHSVPMDAQSLQAIHGRQLDYVGLLGPPHRRQDVLSEAGLVDTALASFINGPAGFDIGGELPESIALAVIAQCHSAILGPQSSHNG</sequence>
<dbReference type="InterPro" id="IPR003777">
    <property type="entry name" value="XdhC_CoxI"/>
</dbReference>
<dbReference type="Gene3D" id="3.40.50.720">
    <property type="entry name" value="NAD(P)-binding Rossmann-like Domain"/>
    <property type="match status" value="1"/>
</dbReference>
<dbReference type="PANTHER" id="PTHR30388">
    <property type="entry name" value="ALDEHYDE OXIDOREDUCTASE MOLYBDENUM COFACTOR ASSEMBLY PROTEIN"/>
    <property type="match status" value="1"/>
</dbReference>
<feature type="domain" description="XdhC Rossmann" evidence="2">
    <location>
        <begin position="179"/>
        <end position="319"/>
    </location>
</feature>
<dbReference type="InterPro" id="IPR027051">
    <property type="entry name" value="XdhC_Rossmann_dom"/>
</dbReference>
<evidence type="ECO:0000259" key="1">
    <source>
        <dbReference type="Pfam" id="PF02625"/>
    </source>
</evidence>
<name>Q6SGY4_9BACT</name>
<dbReference type="Pfam" id="PF13478">
    <property type="entry name" value="XdhC_C"/>
    <property type="match status" value="1"/>
</dbReference>
<feature type="domain" description="XdhC- CoxI" evidence="1">
    <location>
        <begin position="16"/>
        <end position="79"/>
    </location>
</feature>
<protein>
    <recommendedName>
        <fullName evidence="4">Xanthine dehydrogenase accessory factor</fullName>
    </recommendedName>
</protein>
<organism evidence="3">
    <name type="scientific">uncultured marine bacterium 443</name>
    <dbReference type="NCBI Taxonomy" id="257393"/>
    <lineage>
        <taxon>Bacteria</taxon>
        <taxon>environmental samples</taxon>
    </lineage>
</organism>
<dbReference type="EMBL" id="AY458640">
    <property type="protein sequence ID" value="AAR37835.1"/>
    <property type="molecule type" value="Genomic_DNA"/>
</dbReference>